<dbReference type="GeneID" id="20649023"/>
<dbReference type="Pfam" id="PF25507">
    <property type="entry name" value="OB_POT1A"/>
    <property type="match status" value="1"/>
</dbReference>
<evidence type="ECO:0000256" key="2">
    <source>
        <dbReference type="ARBA" id="ARBA00022454"/>
    </source>
</evidence>
<dbReference type="SUPFAM" id="SSF50249">
    <property type="entry name" value="Nucleic acid-binding proteins"/>
    <property type="match status" value="1"/>
</dbReference>
<keyword evidence="4" id="KW-0238">DNA-binding</keyword>
<dbReference type="InterPro" id="IPR057620">
    <property type="entry name" value="POT1A/B-like_OB"/>
</dbReference>
<evidence type="ECO:0000256" key="3">
    <source>
        <dbReference type="ARBA" id="ARBA00022895"/>
    </source>
</evidence>
<proteinExistence type="predicted"/>
<keyword evidence="8" id="KW-1185">Reference proteome</keyword>
<name>G4YK40_PHYSP</name>
<dbReference type="InParanoid" id="G4YK40"/>
<keyword evidence="2" id="KW-0158">Chromosome</keyword>
<evidence type="ECO:0000313" key="8">
    <source>
        <dbReference type="Proteomes" id="UP000002640"/>
    </source>
</evidence>
<dbReference type="GO" id="GO:0000783">
    <property type="term" value="C:nuclear telomere cap complex"/>
    <property type="evidence" value="ECO:0007669"/>
    <property type="project" value="TreeGrafter"/>
</dbReference>
<protein>
    <recommendedName>
        <fullName evidence="6">Telomeric single stranded DNA binding POT1/Cdc13 domain-containing protein</fullName>
    </recommendedName>
</protein>
<dbReference type="GO" id="GO:0098505">
    <property type="term" value="F:G-rich strand telomeric DNA binding"/>
    <property type="evidence" value="ECO:0007669"/>
    <property type="project" value="TreeGrafter"/>
</dbReference>
<dbReference type="PANTHER" id="PTHR14513">
    <property type="entry name" value="PROTECTION OF TELOMERES 1"/>
    <property type="match status" value="1"/>
</dbReference>
<dbReference type="InterPro" id="IPR012340">
    <property type="entry name" value="NA-bd_OB-fold"/>
</dbReference>
<dbReference type="GO" id="GO:0032210">
    <property type="term" value="P:regulation of telomere maintenance via telomerase"/>
    <property type="evidence" value="ECO:0007669"/>
    <property type="project" value="TreeGrafter"/>
</dbReference>
<evidence type="ECO:0000256" key="1">
    <source>
        <dbReference type="ARBA" id="ARBA00004574"/>
    </source>
</evidence>
<evidence type="ECO:0000259" key="6">
    <source>
        <dbReference type="SMART" id="SM00976"/>
    </source>
</evidence>
<dbReference type="RefSeq" id="XP_009515078.1">
    <property type="nucleotide sequence ID" value="XM_009516783.1"/>
</dbReference>
<dbReference type="Gene3D" id="2.40.50.140">
    <property type="entry name" value="Nucleic acid-binding proteins"/>
    <property type="match status" value="1"/>
</dbReference>
<evidence type="ECO:0000256" key="4">
    <source>
        <dbReference type="ARBA" id="ARBA00023125"/>
    </source>
</evidence>
<dbReference type="EMBL" id="JH159151">
    <property type="protein sequence ID" value="EGZ27803.1"/>
    <property type="molecule type" value="Genomic_DNA"/>
</dbReference>
<dbReference type="SMART" id="SM00976">
    <property type="entry name" value="Telo_bind"/>
    <property type="match status" value="1"/>
</dbReference>
<dbReference type="GO" id="GO:0010521">
    <property type="term" value="F:telomerase inhibitor activity"/>
    <property type="evidence" value="ECO:0007669"/>
    <property type="project" value="TreeGrafter"/>
</dbReference>
<dbReference type="Proteomes" id="UP000002640">
    <property type="component" value="Unassembled WGS sequence"/>
</dbReference>
<accession>G4YK40</accession>
<evidence type="ECO:0000313" key="7">
    <source>
        <dbReference type="EMBL" id="EGZ27803.1"/>
    </source>
</evidence>
<dbReference type="GO" id="GO:0016233">
    <property type="term" value="P:telomere capping"/>
    <property type="evidence" value="ECO:0007669"/>
    <property type="project" value="TreeGrafter"/>
</dbReference>
<organism evidence="7 8">
    <name type="scientific">Phytophthora sojae (strain P6497)</name>
    <name type="common">Soybean stem and root rot agent</name>
    <name type="synonym">Phytophthora megasperma f. sp. glycines</name>
    <dbReference type="NCBI Taxonomy" id="1094619"/>
    <lineage>
        <taxon>Eukaryota</taxon>
        <taxon>Sar</taxon>
        <taxon>Stramenopiles</taxon>
        <taxon>Oomycota</taxon>
        <taxon>Peronosporomycetes</taxon>
        <taxon>Peronosporales</taxon>
        <taxon>Peronosporaceae</taxon>
        <taxon>Phytophthora</taxon>
    </lineage>
</organism>
<dbReference type="Pfam" id="PF02765">
    <property type="entry name" value="POT1"/>
    <property type="match status" value="1"/>
</dbReference>
<dbReference type="InterPro" id="IPR011564">
    <property type="entry name" value="Telomer_end-bd_POT1/Cdc13"/>
</dbReference>
<feature type="region of interest" description="Disordered" evidence="5">
    <location>
        <begin position="373"/>
        <end position="396"/>
    </location>
</feature>
<feature type="domain" description="Telomeric single stranded DNA binding POT1/Cdc13" evidence="6">
    <location>
        <begin position="88"/>
        <end position="212"/>
    </location>
</feature>
<sequence>MQFLKRHYKIRISGRGLVALEWEAGPETEERVSCAVVAERDILKKTLERKPRLFTFPHSLNVEVAFEEPQRLPQSDQLKYLPSKTISTRDLHTAKPTRQTQIQVQIQPRKMTVSVTDESCPTRAEAIQINIFYPTIAQMPKIKYVGDIVRFHKVKIQQYQDRIQGLSLPRGTRHLVIREQTDGKLEQLTCSDNWTFEPSDEQRVRHLIKWAQKSLAEDATLPQGWAVAPKLLAELSQAENFIDLVVRVLYLDDSEEPTRLIVWDGSGSTADSDPTLVRVLTDHGIPIPPNGMLKEVIMSSCWSVVSDMGFVDGILEHWCRFRNLAVGTDEAVPGAANAPGGREILRFREVTSLMLMANFTIDVKHRLSLMNEPNPAGTATGSVEGGQTGVDQDQNPAAANQVEVATVIPEHIKVKVPVTPLQEILRSPKTPRKFHCCARVRGIWPTDIEKICKPKPGSQNEYIYSFALTVEDKAESLNIIVYGKDAHQLQVSPGEAVYSADANP</sequence>
<evidence type="ECO:0000256" key="5">
    <source>
        <dbReference type="SAM" id="MobiDB-lite"/>
    </source>
</evidence>
<dbReference type="AlphaFoldDB" id="G4YK40"/>
<dbReference type="PANTHER" id="PTHR14513:SF0">
    <property type="entry name" value="PROTECTION OF TELOMERES PROTEIN 1"/>
    <property type="match status" value="1"/>
</dbReference>
<dbReference type="KEGG" id="psoj:PHYSODRAFT_348985"/>
<comment type="subcellular location">
    <subcellularLocation>
        <location evidence="1">Chromosome</location>
        <location evidence="1">Telomere</location>
    </subcellularLocation>
</comment>
<keyword evidence="3" id="KW-0779">Telomere</keyword>
<dbReference type="OMA" id="IHAFLYA"/>
<dbReference type="InterPro" id="IPR028389">
    <property type="entry name" value="POT1"/>
</dbReference>
<reference evidence="7 8" key="1">
    <citation type="journal article" date="2006" name="Science">
        <title>Phytophthora genome sequences uncover evolutionary origins and mechanisms of pathogenesis.</title>
        <authorList>
            <person name="Tyler B.M."/>
            <person name="Tripathy S."/>
            <person name="Zhang X."/>
            <person name="Dehal P."/>
            <person name="Jiang R.H."/>
            <person name="Aerts A."/>
            <person name="Arredondo F.D."/>
            <person name="Baxter L."/>
            <person name="Bensasson D."/>
            <person name="Beynon J.L."/>
            <person name="Chapman J."/>
            <person name="Damasceno C.M."/>
            <person name="Dorrance A.E."/>
            <person name="Dou D."/>
            <person name="Dickerman A.W."/>
            <person name="Dubchak I.L."/>
            <person name="Garbelotto M."/>
            <person name="Gijzen M."/>
            <person name="Gordon S.G."/>
            <person name="Govers F."/>
            <person name="Grunwald N.J."/>
            <person name="Huang W."/>
            <person name="Ivors K.L."/>
            <person name="Jones R.W."/>
            <person name="Kamoun S."/>
            <person name="Krampis K."/>
            <person name="Lamour K.H."/>
            <person name="Lee M.K."/>
            <person name="McDonald W.H."/>
            <person name="Medina M."/>
            <person name="Meijer H.J."/>
            <person name="Nordberg E.K."/>
            <person name="Maclean D.J."/>
            <person name="Ospina-Giraldo M.D."/>
            <person name="Morris P.F."/>
            <person name="Phuntumart V."/>
            <person name="Putnam N.H."/>
            <person name="Rash S."/>
            <person name="Rose J.K."/>
            <person name="Sakihama Y."/>
            <person name="Salamov A.A."/>
            <person name="Savidor A."/>
            <person name="Scheuring C.F."/>
            <person name="Smith B.M."/>
            <person name="Sobral B.W."/>
            <person name="Terry A."/>
            <person name="Torto-Alalibo T.A."/>
            <person name="Win J."/>
            <person name="Xu Z."/>
            <person name="Zhang H."/>
            <person name="Grigoriev I.V."/>
            <person name="Rokhsar D.S."/>
            <person name="Boore J.L."/>
        </authorList>
    </citation>
    <scope>NUCLEOTIDE SEQUENCE [LARGE SCALE GENOMIC DNA]</scope>
    <source>
        <strain evidence="7 8">P6497</strain>
    </source>
</reference>
<gene>
    <name evidence="7" type="ORF">PHYSODRAFT_348985</name>
</gene>